<evidence type="ECO:0000313" key="1">
    <source>
        <dbReference type="EMBL" id="MYZ46954.1"/>
    </source>
</evidence>
<comment type="caution">
    <text evidence="1">The sequence shown here is derived from an EMBL/GenBank/DDBJ whole genome shotgun (WGS) entry which is preliminary data.</text>
</comment>
<dbReference type="EMBL" id="SPKJ01000008">
    <property type="protein sequence ID" value="MYZ46954.1"/>
    <property type="molecule type" value="Genomic_DNA"/>
</dbReference>
<dbReference type="AlphaFoldDB" id="A0A964WSG7"/>
<keyword evidence="2" id="KW-1185">Reference proteome</keyword>
<sequence length="110" mass="12099">MNAVSRLEAVVDEETEALRARRGRIDLDDFNRRKSLGLLELSRAMRGVERAGHAEIVTRRLGSLRARLDANQAVLRVHMKAAQEISGLLAEAIRESESDGTYSGQVGARG</sequence>
<keyword evidence="1" id="KW-0282">Flagellum</keyword>
<accession>A0A964WSG7</accession>
<gene>
    <name evidence="1" type="ORF">E4O86_04420</name>
</gene>
<organism evidence="1 2">
    <name type="scientific">Propylenella binzhouense</name>
    <dbReference type="NCBI Taxonomy" id="2555902"/>
    <lineage>
        <taxon>Bacteria</taxon>
        <taxon>Pseudomonadati</taxon>
        <taxon>Pseudomonadota</taxon>
        <taxon>Alphaproteobacteria</taxon>
        <taxon>Hyphomicrobiales</taxon>
        <taxon>Propylenellaceae</taxon>
        <taxon>Propylenella</taxon>
    </lineage>
</organism>
<reference evidence="1" key="1">
    <citation type="submission" date="2019-03" db="EMBL/GenBank/DDBJ databases">
        <title>Afifella sp. nov., isolated from activated sludge.</title>
        <authorList>
            <person name="Li Q."/>
            <person name="Liu Y."/>
        </authorList>
    </citation>
    <scope>NUCLEOTIDE SEQUENCE</scope>
    <source>
        <strain evidence="1">L72</strain>
    </source>
</reference>
<protein>
    <submittedName>
        <fullName evidence="1">Flagellar protein FlgN</fullName>
    </submittedName>
</protein>
<dbReference type="OrthoDB" id="7871570at2"/>
<name>A0A964WSG7_9HYPH</name>
<keyword evidence="1" id="KW-0969">Cilium</keyword>
<proteinExistence type="predicted"/>
<dbReference type="Proteomes" id="UP000773614">
    <property type="component" value="Unassembled WGS sequence"/>
</dbReference>
<keyword evidence="1" id="KW-0966">Cell projection</keyword>
<evidence type="ECO:0000313" key="2">
    <source>
        <dbReference type="Proteomes" id="UP000773614"/>
    </source>
</evidence>